<protein>
    <submittedName>
        <fullName evidence="1">Uncharacterized protein</fullName>
    </submittedName>
</protein>
<sequence length="120" mass="14519">MDLDFRNNQFELFQDWTKNDTKKKFVTELEKQAAEEKKNLPIILSTGDLRERWQMKNRQSVHNYTKRNDFPKPVLEFSNGRTKLYLESEVSIFEINHPWILTPESRKNYADWILKNVINE</sequence>
<evidence type="ECO:0000313" key="1">
    <source>
        <dbReference type="EMBL" id="SJN45590.1"/>
    </source>
</evidence>
<name>A0A1R4KMM4_9LACT</name>
<dbReference type="Proteomes" id="UP000195611">
    <property type="component" value="Unassembled WGS sequence"/>
</dbReference>
<evidence type="ECO:0000313" key="2">
    <source>
        <dbReference type="Proteomes" id="UP000195611"/>
    </source>
</evidence>
<dbReference type="RefSeq" id="WP_087060280.1">
    <property type="nucleotide sequence ID" value="NZ_FUKW01000167.1"/>
</dbReference>
<reference evidence="1 2" key="1">
    <citation type="submission" date="2017-02" db="EMBL/GenBank/DDBJ databases">
        <authorList>
            <person name="Peterson S.W."/>
        </authorList>
    </citation>
    <scope>NUCLEOTIDE SEQUENCE [LARGE SCALE GENOMIC DNA]</scope>
    <source>
        <strain evidence="1 2">42ea</strain>
    </source>
</reference>
<accession>A0A1R4KMM4</accession>
<dbReference type="EMBL" id="FUKW01000167">
    <property type="protein sequence ID" value="SJN45590.1"/>
    <property type="molecule type" value="Genomic_DNA"/>
</dbReference>
<proteinExistence type="predicted"/>
<gene>
    <name evidence="1" type="ORF">FM115_11180</name>
</gene>
<dbReference type="AlphaFoldDB" id="A0A1R4KMM4"/>
<organism evidence="1 2">
    <name type="scientific">Marinilactibacillus psychrotolerans 42ea</name>
    <dbReference type="NCBI Taxonomy" id="1255609"/>
    <lineage>
        <taxon>Bacteria</taxon>
        <taxon>Bacillati</taxon>
        <taxon>Bacillota</taxon>
        <taxon>Bacilli</taxon>
        <taxon>Lactobacillales</taxon>
        <taxon>Carnobacteriaceae</taxon>
        <taxon>Marinilactibacillus</taxon>
    </lineage>
</organism>